<proteinExistence type="predicted"/>
<protein>
    <submittedName>
        <fullName evidence="1">Benzodiazapine receptor</fullName>
    </submittedName>
</protein>
<sequence length="175" mass="18961">MADLRREETSRPTRRSRPGWPTLLLLLAVCYAVAALGSVAAGGSGETYRALDRPSWAPPGWLFGPVWTVLYGTIAVAAWLALRGDGGDSSRTGRVPAMVWWSVQLALNLAWTPLFFAADAYGWAFADICLLLLALAATIVAFARRRRAAALLLLPYAAWVTYAAALNLSIWLLNA</sequence>
<gene>
    <name evidence="1" type="ORF">RKD21_005190</name>
</gene>
<comment type="caution">
    <text evidence="1">The sequence shown here is derived from an EMBL/GenBank/DDBJ whole genome shotgun (WGS) entry which is preliminary data.</text>
</comment>
<accession>A0ACC6UU45</accession>
<evidence type="ECO:0000313" key="2">
    <source>
        <dbReference type="Proteomes" id="UP001565447"/>
    </source>
</evidence>
<dbReference type="Proteomes" id="UP001565447">
    <property type="component" value="Unassembled WGS sequence"/>
</dbReference>
<organism evidence="1 2">
    <name type="scientific">Streptomyces albogriseolus</name>
    <dbReference type="NCBI Taxonomy" id="1887"/>
    <lineage>
        <taxon>Bacteria</taxon>
        <taxon>Bacillati</taxon>
        <taxon>Actinomycetota</taxon>
        <taxon>Actinomycetes</taxon>
        <taxon>Kitasatosporales</taxon>
        <taxon>Streptomycetaceae</taxon>
        <taxon>Streptomyces</taxon>
        <taxon>Streptomyces albogriseolus group</taxon>
    </lineage>
</organism>
<reference evidence="1" key="1">
    <citation type="submission" date="2024-07" db="EMBL/GenBank/DDBJ databases">
        <title>Genome sequencing of plant associated microbes to promote plant fitness in Sorghum bicolor and Oryza sativa.</title>
        <authorList>
            <person name="Coleman-Derr D."/>
        </authorList>
    </citation>
    <scope>NUCLEOTIDE SEQUENCE</scope>
    <source>
        <strain evidence="1">SAI-173</strain>
    </source>
</reference>
<name>A0ACC6UU45_STRAO</name>
<keyword evidence="2" id="KW-1185">Reference proteome</keyword>
<evidence type="ECO:0000313" key="1">
    <source>
        <dbReference type="EMBL" id="MEY9814933.1"/>
    </source>
</evidence>
<keyword evidence="1" id="KW-0675">Receptor</keyword>
<dbReference type="EMBL" id="JBGCBD010000002">
    <property type="protein sequence ID" value="MEY9814933.1"/>
    <property type="molecule type" value="Genomic_DNA"/>
</dbReference>